<dbReference type="RefSeq" id="WP_407922608.1">
    <property type="nucleotide sequence ID" value="NZ_LT629688.1"/>
</dbReference>
<dbReference type="EMBL" id="LT629688">
    <property type="protein sequence ID" value="SDE35911.1"/>
    <property type="molecule type" value="Genomic_DNA"/>
</dbReference>
<protein>
    <submittedName>
        <fullName evidence="1">Uncharacterized protein</fullName>
    </submittedName>
</protein>
<keyword evidence="2" id="KW-1185">Reference proteome</keyword>
<sequence>MAGEFSATFDLWAQASYPEHRIEVYDPEPADRVIPALRRVPESGLRAEDAPRVSADR</sequence>
<evidence type="ECO:0000313" key="2">
    <source>
        <dbReference type="Proteomes" id="UP000198546"/>
    </source>
</evidence>
<dbReference type="STRING" id="675864.SAMN04489747_3205"/>
<proteinExistence type="predicted"/>
<dbReference type="AlphaFoldDB" id="A0A1G7C9B1"/>
<accession>A0A1G7C9B1</accession>
<gene>
    <name evidence="1" type="ORF">SAMN04489747_3205</name>
</gene>
<organism evidence="1 2">
    <name type="scientific">Auraticoccus monumenti</name>
    <dbReference type="NCBI Taxonomy" id="675864"/>
    <lineage>
        <taxon>Bacteria</taxon>
        <taxon>Bacillati</taxon>
        <taxon>Actinomycetota</taxon>
        <taxon>Actinomycetes</taxon>
        <taxon>Propionibacteriales</taxon>
        <taxon>Propionibacteriaceae</taxon>
        <taxon>Auraticoccus</taxon>
    </lineage>
</organism>
<evidence type="ECO:0000313" key="1">
    <source>
        <dbReference type="EMBL" id="SDE35911.1"/>
    </source>
</evidence>
<reference evidence="1 2" key="1">
    <citation type="submission" date="2016-10" db="EMBL/GenBank/DDBJ databases">
        <authorList>
            <person name="de Groot N.N."/>
        </authorList>
    </citation>
    <scope>NUCLEOTIDE SEQUENCE [LARGE SCALE GENOMIC DNA]</scope>
    <source>
        <strain evidence="1 2">MON 2.2</strain>
    </source>
</reference>
<dbReference type="Proteomes" id="UP000198546">
    <property type="component" value="Chromosome i"/>
</dbReference>
<name>A0A1G7C9B1_9ACTN</name>